<dbReference type="RefSeq" id="WP_161716828.1">
    <property type="nucleotide sequence ID" value="NZ_JAAAPO010000001.1"/>
</dbReference>
<dbReference type="Gene3D" id="3.40.630.40">
    <property type="entry name" value="Zn-dependent exopeptidases"/>
    <property type="match status" value="1"/>
</dbReference>
<proteinExistence type="predicted"/>
<name>A0ABW9XAL4_9SPHN</name>
<dbReference type="Pfam" id="PF05013">
    <property type="entry name" value="FGase"/>
    <property type="match status" value="1"/>
</dbReference>
<reference evidence="2" key="1">
    <citation type="submission" date="2020-01" db="EMBL/GenBank/DDBJ databases">
        <title>Sphingomonas sp. strain CSW-10.</title>
        <authorList>
            <person name="Chen W.-M."/>
        </authorList>
    </citation>
    <scope>NUCLEOTIDE SEQUENCE [LARGE SCALE GENOMIC DNA]</scope>
    <source>
        <strain evidence="2">FSY-8</strain>
    </source>
</reference>
<protein>
    <submittedName>
        <fullName evidence="1">N-formylglutamate amidohydrolase</fullName>
    </submittedName>
</protein>
<sequence>MAYTDEAARLIGTPRFGGILVVSDHASARVPDDIDLGIDPALLGLHIAVDIGVAGVADIMCQRPGIAGWMGNVSRLVCDYNRDAHLHAAIFPQISDGHAIPGNAMDEAGHAARLARFYDPYHAGLEQLLMDAPPALILSLHSFTPQLATHPDQARPWHVGVLYNADERAARIAIPLLQAEVGPHGPLVVGDQQPYSGKVLNATMNRHAEADGRPYLGIEIRQDLITTPAGQAEWAERLARICNQVAITLGE</sequence>
<gene>
    <name evidence="1" type="ORF">GTZ99_03245</name>
</gene>
<evidence type="ECO:0000313" key="1">
    <source>
        <dbReference type="EMBL" id="NBC35568.1"/>
    </source>
</evidence>
<dbReference type="SUPFAM" id="SSF53187">
    <property type="entry name" value="Zn-dependent exopeptidases"/>
    <property type="match status" value="1"/>
</dbReference>
<accession>A0ABW9XAL4</accession>
<keyword evidence="2" id="KW-1185">Reference proteome</keyword>
<comment type="caution">
    <text evidence="1">The sequence shown here is derived from an EMBL/GenBank/DDBJ whole genome shotgun (WGS) entry which is preliminary data.</text>
</comment>
<dbReference type="Proteomes" id="UP000753724">
    <property type="component" value="Unassembled WGS sequence"/>
</dbReference>
<dbReference type="InterPro" id="IPR007709">
    <property type="entry name" value="N-FG_amidohydro"/>
</dbReference>
<dbReference type="EMBL" id="JAAAPO010000001">
    <property type="protein sequence ID" value="NBC35568.1"/>
    <property type="molecule type" value="Genomic_DNA"/>
</dbReference>
<evidence type="ECO:0000313" key="2">
    <source>
        <dbReference type="Proteomes" id="UP000753724"/>
    </source>
</evidence>
<organism evidence="1 2">
    <name type="scientific">Novosphingobium ovatum</name>
    <dbReference type="NCBI Taxonomy" id="1908523"/>
    <lineage>
        <taxon>Bacteria</taxon>
        <taxon>Pseudomonadati</taxon>
        <taxon>Pseudomonadota</taxon>
        <taxon>Alphaproteobacteria</taxon>
        <taxon>Sphingomonadales</taxon>
        <taxon>Sphingomonadaceae</taxon>
        <taxon>Novosphingobium</taxon>
    </lineage>
</organism>